<evidence type="ECO:0000313" key="1">
    <source>
        <dbReference type="EMBL" id="GAA4481183.1"/>
    </source>
</evidence>
<dbReference type="Proteomes" id="UP001501183">
    <property type="component" value="Unassembled WGS sequence"/>
</dbReference>
<protein>
    <submittedName>
        <fullName evidence="1">Uncharacterized protein</fullName>
    </submittedName>
</protein>
<name>A0ABP8P304_9NOCA</name>
<gene>
    <name evidence="1" type="ORF">GCM10023094_28910</name>
</gene>
<comment type="caution">
    <text evidence="1">The sequence shown here is derived from an EMBL/GenBank/DDBJ whole genome shotgun (WGS) entry which is preliminary data.</text>
</comment>
<keyword evidence="2" id="KW-1185">Reference proteome</keyword>
<proteinExistence type="predicted"/>
<organism evidence="1 2">
    <name type="scientific">Rhodococcus olei</name>
    <dbReference type="NCBI Taxonomy" id="2161675"/>
    <lineage>
        <taxon>Bacteria</taxon>
        <taxon>Bacillati</taxon>
        <taxon>Actinomycetota</taxon>
        <taxon>Actinomycetes</taxon>
        <taxon>Mycobacteriales</taxon>
        <taxon>Nocardiaceae</taxon>
        <taxon>Rhodococcus</taxon>
    </lineage>
</organism>
<reference evidence="2" key="1">
    <citation type="journal article" date="2019" name="Int. J. Syst. Evol. Microbiol.">
        <title>The Global Catalogue of Microorganisms (GCM) 10K type strain sequencing project: providing services to taxonomists for standard genome sequencing and annotation.</title>
        <authorList>
            <consortium name="The Broad Institute Genomics Platform"/>
            <consortium name="The Broad Institute Genome Sequencing Center for Infectious Disease"/>
            <person name="Wu L."/>
            <person name="Ma J."/>
        </authorList>
    </citation>
    <scope>NUCLEOTIDE SEQUENCE [LARGE SCALE GENOMIC DNA]</scope>
    <source>
        <strain evidence="2">JCM 32206</strain>
    </source>
</reference>
<dbReference type="EMBL" id="BAABFB010000047">
    <property type="protein sequence ID" value="GAA4481183.1"/>
    <property type="molecule type" value="Genomic_DNA"/>
</dbReference>
<accession>A0ABP8P304</accession>
<evidence type="ECO:0000313" key="2">
    <source>
        <dbReference type="Proteomes" id="UP001501183"/>
    </source>
</evidence>
<sequence length="121" mass="12927">MSRRATSAGFAALDTGYGSVDKYPTEGLGLSADTLAKLKSKLVCLTRGAVGHRPQQLAAHRVFSATAKSPGPIRLERPHLAEKSGPRLHDWVMVTEILAPPSDTAGVLVRRTRTLAPESAR</sequence>